<dbReference type="OrthoDB" id="40579at2759"/>
<dbReference type="InterPro" id="IPR036412">
    <property type="entry name" value="HAD-like_sf"/>
</dbReference>
<name>A0A814XMH0_9BILA</name>
<dbReference type="GO" id="GO:0016791">
    <property type="term" value="F:phosphatase activity"/>
    <property type="evidence" value="ECO:0007669"/>
    <property type="project" value="TreeGrafter"/>
</dbReference>
<dbReference type="InterPro" id="IPR041492">
    <property type="entry name" value="HAD_2"/>
</dbReference>
<dbReference type="InterPro" id="IPR023214">
    <property type="entry name" value="HAD_sf"/>
</dbReference>
<dbReference type="InterPro" id="IPR006439">
    <property type="entry name" value="HAD-SF_hydro_IA"/>
</dbReference>
<dbReference type="PANTHER" id="PTHR18901:SF38">
    <property type="entry name" value="PSEUDOURIDINE-5'-PHOSPHATASE"/>
    <property type="match status" value="1"/>
</dbReference>
<accession>A0A814XMH0</accession>
<dbReference type="PANTHER" id="PTHR18901">
    <property type="entry name" value="2-DEOXYGLUCOSE-6-PHOSPHATE PHOSPHATASE 2"/>
    <property type="match status" value="1"/>
</dbReference>
<evidence type="ECO:0000313" key="1">
    <source>
        <dbReference type="EMBL" id="CAF1218349.1"/>
    </source>
</evidence>
<evidence type="ECO:0000313" key="2">
    <source>
        <dbReference type="Proteomes" id="UP000663882"/>
    </source>
</evidence>
<dbReference type="SFLD" id="SFLDS00003">
    <property type="entry name" value="Haloacid_Dehalogenase"/>
    <property type="match status" value="1"/>
</dbReference>
<protein>
    <submittedName>
        <fullName evidence="1">Uncharacterized protein</fullName>
    </submittedName>
</protein>
<reference evidence="1" key="1">
    <citation type="submission" date="2021-02" db="EMBL/GenBank/DDBJ databases">
        <authorList>
            <person name="Nowell W R."/>
        </authorList>
    </citation>
    <scope>NUCLEOTIDE SEQUENCE</scope>
</reference>
<dbReference type="EMBL" id="CAJNOO010001943">
    <property type="protein sequence ID" value="CAF1218349.1"/>
    <property type="molecule type" value="Genomic_DNA"/>
</dbReference>
<dbReference type="Proteomes" id="UP000663882">
    <property type="component" value="Unassembled WGS sequence"/>
</dbReference>
<proteinExistence type="predicted"/>
<dbReference type="InterPro" id="IPR023198">
    <property type="entry name" value="PGP-like_dom2"/>
</dbReference>
<dbReference type="AlphaFoldDB" id="A0A814XMH0"/>
<dbReference type="NCBIfam" id="TIGR01509">
    <property type="entry name" value="HAD-SF-IA-v3"/>
    <property type="match status" value="1"/>
</dbReference>
<comment type="caution">
    <text evidence="1">The sequence shown here is derived from an EMBL/GenBank/DDBJ whole genome shotgun (WGS) entry which is preliminary data.</text>
</comment>
<dbReference type="Pfam" id="PF13419">
    <property type="entry name" value="HAD_2"/>
    <property type="match status" value="1"/>
</dbReference>
<dbReference type="SFLD" id="SFLDG01129">
    <property type="entry name" value="C1.5:_HAD__Beta-PGM__Phosphata"/>
    <property type="match status" value="1"/>
</dbReference>
<dbReference type="SUPFAM" id="SSF56784">
    <property type="entry name" value="HAD-like"/>
    <property type="match status" value="1"/>
</dbReference>
<sequence>MSITHCIFDLDGLLLDTESIYTECIQKLCAQYKKNFTTEIKLKMMGRSSLQAGQILIRELDLPMTEEEYLIKSTALYMEAFPSSQLLPGVERLIRHLAAHNIPIGIATGSRRELYTVKTNNYRELFELFNPIICTEPMELRLCKPAPDIFLACAAKFSKPPLSVSQCLVFEDAETGIQAALAAEMKVVFIPSLPISAYDPAIIKQATLTLDSLLKFDPTEFGLPPFDDV</sequence>
<organism evidence="1 2">
    <name type="scientific">Rotaria sordida</name>
    <dbReference type="NCBI Taxonomy" id="392033"/>
    <lineage>
        <taxon>Eukaryota</taxon>
        <taxon>Metazoa</taxon>
        <taxon>Spiralia</taxon>
        <taxon>Gnathifera</taxon>
        <taxon>Rotifera</taxon>
        <taxon>Eurotatoria</taxon>
        <taxon>Bdelloidea</taxon>
        <taxon>Philodinida</taxon>
        <taxon>Philodinidae</taxon>
        <taxon>Rotaria</taxon>
    </lineage>
</organism>
<gene>
    <name evidence="1" type="ORF">RFH988_LOCUS25504</name>
</gene>
<dbReference type="Gene3D" id="1.10.150.240">
    <property type="entry name" value="Putative phosphatase, domain 2"/>
    <property type="match status" value="1"/>
</dbReference>
<dbReference type="Gene3D" id="3.40.50.1000">
    <property type="entry name" value="HAD superfamily/HAD-like"/>
    <property type="match status" value="1"/>
</dbReference>
<dbReference type="FunFam" id="1.10.150.240:FF:000001">
    <property type="entry name" value="Haloacid dehalogenase-like hydrolase domain"/>
    <property type="match status" value="1"/>
</dbReference>